<feature type="transmembrane region" description="Helical" evidence="6">
    <location>
        <begin position="301"/>
        <end position="319"/>
    </location>
</feature>
<evidence type="ECO:0000256" key="6">
    <source>
        <dbReference type="SAM" id="Phobius"/>
    </source>
</evidence>
<comment type="subcellular location">
    <subcellularLocation>
        <location evidence="1">Cell membrane</location>
        <topology evidence="1">Multi-pass membrane protein</topology>
    </subcellularLocation>
</comment>
<dbReference type="PANTHER" id="PTHR33529">
    <property type="entry name" value="SLR0882 PROTEIN-RELATED"/>
    <property type="match status" value="1"/>
</dbReference>
<feature type="transmembrane region" description="Helical" evidence="6">
    <location>
        <begin position="277"/>
        <end position="294"/>
    </location>
</feature>
<keyword evidence="8" id="KW-1185">Reference proteome</keyword>
<dbReference type="STRING" id="180163.SAMN02745174_00614"/>
<evidence type="ECO:0000256" key="1">
    <source>
        <dbReference type="ARBA" id="ARBA00004651"/>
    </source>
</evidence>
<evidence type="ECO:0000256" key="2">
    <source>
        <dbReference type="ARBA" id="ARBA00022475"/>
    </source>
</evidence>
<evidence type="ECO:0000313" key="8">
    <source>
        <dbReference type="Proteomes" id="UP000191153"/>
    </source>
</evidence>
<proteinExistence type="predicted"/>
<feature type="transmembrane region" description="Helical" evidence="6">
    <location>
        <begin position="331"/>
        <end position="353"/>
    </location>
</feature>
<keyword evidence="3 6" id="KW-0812">Transmembrane</keyword>
<evidence type="ECO:0000256" key="3">
    <source>
        <dbReference type="ARBA" id="ARBA00022692"/>
    </source>
</evidence>
<keyword evidence="5 6" id="KW-0472">Membrane</keyword>
<dbReference type="InterPro" id="IPR005495">
    <property type="entry name" value="LptG/LptF_permease"/>
</dbReference>
<name>A0A1T4KVI5_9FUSO</name>
<organism evidence="7 8">
    <name type="scientific">Cetobacterium ceti</name>
    <dbReference type="NCBI Taxonomy" id="180163"/>
    <lineage>
        <taxon>Bacteria</taxon>
        <taxon>Fusobacteriati</taxon>
        <taxon>Fusobacteriota</taxon>
        <taxon>Fusobacteriia</taxon>
        <taxon>Fusobacteriales</taxon>
        <taxon>Fusobacteriaceae</taxon>
        <taxon>Cetobacterium</taxon>
    </lineage>
</organism>
<dbReference type="PANTHER" id="PTHR33529:SF8">
    <property type="entry name" value="PERMEASE, YJGP_YJGQ FAMILY"/>
    <property type="match status" value="1"/>
</dbReference>
<evidence type="ECO:0000256" key="4">
    <source>
        <dbReference type="ARBA" id="ARBA00022989"/>
    </source>
</evidence>
<dbReference type="EMBL" id="FUWX01000005">
    <property type="protein sequence ID" value="SJZ46452.1"/>
    <property type="molecule type" value="Genomic_DNA"/>
</dbReference>
<dbReference type="RefSeq" id="WP_078693147.1">
    <property type="nucleotide sequence ID" value="NZ_FUWX01000005.1"/>
</dbReference>
<feature type="transmembrane region" description="Helical" evidence="6">
    <location>
        <begin position="12"/>
        <end position="33"/>
    </location>
</feature>
<dbReference type="Proteomes" id="UP000191153">
    <property type="component" value="Unassembled WGS sequence"/>
</dbReference>
<dbReference type="GO" id="GO:0015920">
    <property type="term" value="P:lipopolysaccharide transport"/>
    <property type="evidence" value="ECO:0007669"/>
    <property type="project" value="TreeGrafter"/>
</dbReference>
<keyword evidence="2" id="KW-1003">Cell membrane</keyword>
<evidence type="ECO:0000313" key="7">
    <source>
        <dbReference type="EMBL" id="SJZ46452.1"/>
    </source>
</evidence>
<evidence type="ECO:0000256" key="5">
    <source>
        <dbReference type="ARBA" id="ARBA00023136"/>
    </source>
</evidence>
<sequence length="358" mass="40505">MKKLDIYISKNFIKSFFLSLIAFVNIFILSQLFKVIRYVSEGRMTPKESIFYIIYLIPDILINVAPLAVLLGSLMAINKMASNLEIISLKTSGISFRRIVVGPILISILISIGVFILNDKIYPIALKRSRDLKSGTVRTFTLPESKDNVFLRTNDNIVYHMNYINRVKGTGEKIEIITLNKDFDKIEKIVTAQNGKYDFKNNTWILNKVSITNTEKNTTEYHKVYENKEYGENPDKFISISVDPDILSNSQIRKAIRGIRNTGGDVREYLVALGQRYSFPFASFIVVFLGLALGSRYVRGASAISIVLSVGLGYGYYIVQGSFEALSKNGLLNPFIGGWIPNIIFLVLGIYFMEKAEY</sequence>
<dbReference type="AlphaFoldDB" id="A0A1T4KVI5"/>
<feature type="transmembrane region" description="Helical" evidence="6">
    <location>
        <begin position="98"/>
        <end position="117"/>
    </location>
</feature>
<keyword evidence="4 6" id="KW-1133">Transmembrane helix</keyword>
<accession>A0A1T4KVI5</accession>
<dbReference type="OrthoDB" id="9780716at2"/>
<protein>
    <submittedName>
        <fullName evidence="7">Lipopolysaccharide export system permease protein</fullName>
    </submittedName>
</protein>
<gene>
    <name evidence="7" type="ORF">SAMN02745174_00614</name>
</gene>
<dbReference type="Pfam" id="PF03739">
    <property type="entry name" value="LptF_LptG"/>
    <property type="match status" value="1"/>
</dbReference>
<feature type="transmembrane region" description="Helical" evidence="6">
    <location>
        <begin position="53"/>
        <end position="77"/>
    </location>
</feature>
<dbReference type="GO" id="GO:0043190">
    <property type="term" value="C:ATP-binding cassette (ABC) transporter complex"/>
    <property type="evidence" value="ECO:0007669"/>
    <property type="project" value="TreeGrafter"/>
</dbReference>
<reference evidence="7 8" key="1">
    <citation type="submission" date="2017-02" db="EMBL/GenBank/DDBJ databases">
        <authorList>
            <person name="Peterson S.W."/>
        </authorList>
    </citation>
    <scope>NUCLEOTIDE SEQUENCE [LARGE SCALE GENOMIC DNA]</scope>
    <source>
        <strain evidence="7 8">ATCC 700028</strain>
    </source>
</reference>